<dbReference type="GO" id="GO:0140359">
    <property type="term" value="F:ABC-type transporter activity"/>
    <property type="evidence" value="ECO:0007669"/>
    <property type="project" value="InterPro"/>
</dbReference>
<dbReference type="SMART" id="SM00382">
    <property type="entry name" value="AAA"/>
    <property type="match status" value="1"/>
</dbReference>
<feature type="transmembrane region" description="Helical" evidence="8">
    <location>
        <begin position="129"/>
        <end position="151"/>
    </location>
</feature>
<feature type="domain" description="ABC transmembrane type-1" evidence="10">
    <location>
        <begin position="20"/>
        <end position="301"/>
    </location>
</feature>
<dbReference type="InterPro" id="IPR036640">
    <property type="entry name" value="ABC1_TM_sf"/>
</dbReference>
<evidence type="ECO:0000256" key="4">
    <source>
        <dbReference type="ARBA" id="ARBA00022741"/>
    </source>
</evidence>
<keyword evidence="7 8" id="KW-0472">Membrane</keyword>
<dbReference type="SUPFAM" id="SSF52540">
    <property type="entry name" value="P-loop containing nucleoside triphosphate hydrolases"/>
    <property type="match status" value="1"/>
</dbReference>
<protein>
    <recommendedName>
        <fullName evidence="13">ABC transporter ATP-binding protein</fullName>
    </recommendedName>
</protein>
<evidence type="ECO:0000313" key="12">
    <source>
        <dbReference type="Proteomes" id="UP000231579"/>
    </source>
</evidence>
<keyword evidence="4" id="KW-0547">Nucleotide-binding</keyword>
<evidence type="ECO:0000256" key="1">
    <source>
        <dbReference type="ARBA" id="ARBA00004651"/>
    </source>
</evidence>
<dbReference type="InterPro" id="IPR017871">
    <property type="entry name" value="ABC_transporter-like_CS"/>
</dbReference>
<dbReference type="Pfam" id="PF00005">
    <property type="entry name" value="ABC_tran"/>
    <property type="match status" value="1"/>
</dbReference>
<dbReference type="SUPFAM" id="SSF90123">
    <property type="entry name" value="ABC transporter transmembrane region"/>
    <property type="match status" value="1"/>
</dbReference>
<sequence length="580" mass="66378">MLKLLKRFYQFLWIYRGKFILFLLVLVVAGVIGNLGPYTYKLLIEALPSQNYRQILLPVLLYVGVRVISNWLSALSNFLGDRVLIPAARDARLTIFRHIQDLDFAFHVNKNTGSLISAFKRGDNAFFNLFNNIHHEIGEVAIGLTVLLFFFTGISPLITILTVAIFAGNILLGWQLIGINIAKRKLFNEVEDELSGIITDNLINYETVKFFAQEVKEERRLRRSFRDWTQRLWQYVNTFRLIDIVVGTVSNLGALLIFWLMIKRLITGQSSVGDFVLVTSFMTSFYYQFFRLLYHLRGIARDFTDIQSYFAILEEKILVRDPAKPVKLLNIQGEINFGQVSFAYPGFSKKVLKNINLLIKPGESVAFVGRSGVGKTTIVRLLLRFYDVAQGKIALDGVDIRRLAKRQLRSLIGIVPQEPILFNNTVEFNIGYGHQRATHHQIIKAAKMANLDNFIQSLPEQYQTQVGERGIKLSGGQKQRLAIARMLLTDPKVIIFDEATSNLDSESERLIQNALWKIARDRTLLIIAHRFATVRRVGKIVVMDRGRIVATGSHQQLIKNKQGIYQYLWRLQAHGPHVLR</sequence>
<organism evidence="11 12">
    <name type="scientific">Candidatus Shapirobacteria bacterium CG10_big_fil_rev_8_21_14_0_10_48_15</name>
    <dbReference type="NCBI Taxonomy" id="1974484"/>
    <lineage>
        <taxon>Bacteria</taxon>
        <taxon>Candidatus Shapironibacteriota</taxon>
    </lineage>
</organism>
<comment type="caution">
    <text evidence="11">The sequence shown here is derived from an EMBL/GenBank/DDBJ whole genome shotgun (WGS) entry which is preliminary data.</text>
</comment>
<comment type="subcellular location">
    <subcellularLocation>
        <location evidence="1">Cell membrane</location>
        <topology evidence="1">Multi-pass membrane protein</topology>
    </subcellularLocation>
</comment>
<dbReference type="AlphaFoldDB" id="A0A2M8L715"/>
<keyword evidence="5" id="KW-0067">ATP-binding</keyword>
<evidence type="ECO:0008006" key="13">
    <source>
        <dbReference type="Google" id="ProtNLM"/>
    </source>
</evidence>
<keyword evidence="2" id="KW-0813">Transport</keyword>
<dbReference type="PANTHER" id="PTHR24221">
    <property type="entry name" value="ATP-BINDING CASSETTE SUB-FAMILY B"/>
    <property type="match status" value="1"/>
</dbReference>
<evidence type="ECO:0000256" key="2">
    <source>
        <dbReference type="ARBA" id="ARBA00022448"/>
    </source>
</evidence>
<evidence type="ECO:0000256" key="6">
    <source>
        <dbReference type="ARBA" id="ARBA00022989"/>
    </source>
</evidence>
<name>A0A2M8L715_9BACT</name>
<dbReference type="Pfam" id="PF00664">
    <property type="entry name" value="ABC_membrane"/>
    <property type="match status" value="1"/>
</dbReference>
<dbReference type="PROSITE" id="PS50929">
    <property type="entry name" value="ABC_TM1F"/>
    <property type="match status" value="1"/>
</dbReference>
<dbReference type="GO" id="GO:0016887">
    <property type="term" value="F:ATP hydrolysis activity"/>
    <property type="evidence" value="ECO:0007669"/>
    <property type="project" value="InterPro"/>
</dbReference>
<dbReference type="PROSITE" id="PS00211">
    <property type="entry name" value="ABC_TRANSPORTER_1"/>
    <property type="match status" value="1"/>
</dbReference>
<dbReference type="EMBL" id="PFEM01000029">
    <property type="protein sequence ID" value="PJE70033.1"/>
    <property type="molecule type" value="Genomic_DNA"/>
</dbReference>
<evidence type="ECO:0000256" key="8">
    <source>
        <dbReference type="SAM" id="Phobius"/>
    </source>
</evidence>
<feature type="transmembrane region" description="Helical" evidence="8">
    <location>
        <begin position="12"/>
        <end position="35"/>
    </location>
</feature>
<evidence type="ECO:0000256" key="5">
    <source>
        <dbReference type="ARBA" id="ARBA00022840"/>
    </source>
</evidence>
<evidence type="ECO:0000256" key="3">
    <source>
        <dbReference type="ARBA" id="ARBA00022692"/>
    </source>
</evidence>
<dbReference type="Gene3D" id="3.40.50.300">
    <property type="entry name" value="P-loop containing nucleotide triphosphate hydrolases"/>
    <property type="match status" value="1"/>
</dbReference>
<dbReference type="Proteomes" id="UP000231579">
    <property type="component" value="Unassembled WGS sequence"/>
</dbReference>
<dbReference type="GO" id="GO:0005886">
    <property type="term" value="C:plasma membrane"/>
    <property type="evidence" value="ECO:0007669"/>
    <property type="project" value="UniProtKB-SubCell"/>
</dbReference>
<feature type="domain" description="ABC transporter" evidence="9">
    <location>
        <begin position="335"/>
        <end position="570"/>
    </location>
</feature>
<dbReference type="InterPro" id="IPR011527">
    <property type="entry name" value="ABC1_TM_dom"/>
</dbReference>
<dbReference type="PROSITE" id="PS50893">
    <property type="entry name" value="ABC_TRANSPORTER_2"/>
    <property type="match status" value="1"/>
</dbReference>
<feature type="transmembrane region" description="Helical" evidence="8">
    <location>
        <begin position="274"/>
        <end position="294"/>
    </location>
</feature>
<dbReference type="PANTHER" id="PTHR24221:SF654">
    <property type="entry name" value="ATP-BINDING CASSETTE SUB-FAMILY B MEMBER 6"/>
    <property type="match status" value="1"/>
</dbReference>
<accession>A0A2M8L715</accession>
<reference evidence="12" key="1">
    <citation type="submission" date="2017-09" db="EMBL/GenBank/DDBJ databases">
        <title>Depth-based differentiation of microbial function through sediment-hosted aquifers and enrichment of novel symbionts in the deep terrestrial subsurface.</title>
        <authorList>
            <person name="Probst A.J."/>
            <person name="Ladd B."/>
            <person name="Jarett J.K."/>
            <person name="Geller-Mcgrath D.E."/>
            <person name="Sieber C.M.K."/>
            <person name="Emerson J.B."/>
            <person name="Anantharaman K."/>
            <person name="Thomas B.C."/>
            <person name="Malmstrom R."/>
            <person name="Stieglmeier M."/>
            <person name="Klingl A."/>
            <person name="Woyke T."/>
            <person name="Ryan C.M."/>
            <person name="Banfield J.F."/>
        </authorList>
    </citation>
    <scope>NUCLEOTIDE SEQUENCE [LARGE SCALE GENOMIC DNA]</scope>
</reference>
<keyword evidence="6 8" id="KW-1133">Transmembrane helix</keyword>
<dbReference type="InterPro" id="IPR039421">
    <property type="entry name" value="Type_1_exporter"/>
</dbReference>
<evidence type="ECO:0000259" key="9">
    <source>
        <dbReference type="PROSITE" id="PS50893"/>
    </source>
</evidence>
<evidence type="ECO:0000313" key="11">
    <source>
        <dbReference type="EMBL" id="PJE70033.1"/>
    </source>
</evidence>
<evidence type="ECO:0000259" key="10">
    <source>
        <dbReference type="PROSITE" id="PS50929"/>
    </source>
</evidence>
<feature type="transmembrane region" description="Helical" evidence="8">
    <location>
        <begin position="157"/>
        <end position="177"/>
    </location>
</feature>
<dbReference type="InterPro" id="IPR027417">
    <property type="entry name" value="P-loop_NTPase"/>
</dbReference>
<dbReference type="InterPro" id="IPR003593">
    <property type="entry name" value="AAA+_ATPase"/>
</dbReference>
<dbReference type="Gene3D" id="1.20.1560.10">
    <property type="entry name" value="ABC transporter type 1, transmembrane domain"/>
    <property type="match status" value="1"/>
</dbReference>
<dbReference type="FunFam" id="3.40.50.300:FF:000287">
    <property type="entry name" value="Multidrug ABC transporter ATP-binding protein"/>
    <property type="match status" value="1"/>
</dbReference>
<dbReference type="GO" id="GO:0005524">
    <property type="term" value="F:ATP binding"/>
    <property type="evidence" value="ECO:0007669"/>
    <property type="project" value="UniProtKB-KW"/>
</dbReference>
<feature type="transmembrane region" description="Helical" evidence="8">
    <location>
        <begin position="241"/>
        <end position="262"/>
    </location>
</feature>
<gene>
    <name evidence="11" type="ORF">COU97_01910</name>
</gene>
<feature type="transmembrane region" description="Helical" evidence="8">
    <location>
        <begin position="55"/>
        <end position="79"/>
    </location>
</feature>
<keyword evidence="3 8" id="KW-0812">Transmembrane</keyword>
<proteinExistence type="predicted"/>
<dbReference type="InterPro" id="IPR003439">
    <property type="entry name" value="ABC_transporter-like_ATP-bd"/>
</dbReference>
<evidence type="ECO:0000256" key="7">
    <source>
        <dbReference type="ARBA" id="ARBA00023136"/>
    </source>
</evidence>